<organism evidence="1 2">
    <name type="scientific">Candidatus Coprosoma intestinipullorum</name>
    <dbReference type="NCBI Taxonomy" id="2840752"/>
    <lineage>
        <taxon>Bacteria</taxon>
        <taxon>Bacillati</taxon>
        <taxon>Bacillota</taxon>
        <taxon>Bacillota incertae sedis</taxon>
        <taxon>Candidatus Coprosoma</taxon>
    </lineage>
</organism>
<sequence>MILKTENKTVELVPTTRKIVTMTKENKAKNLNEYFFSVVNDKNIEGLANIIYSFAENEDRKGKPFNNVYDVYDFIDTIRSEQNKSYNDLFNELGEAINEMGFFNEKMTKDQLKSAMDNPMAGLDMKKMISQSTEKAITDVVSEEFRGYKA</sequence>
<dbReference type="EMBL" id="DVFV01000096">
    <property type="protein sequence ID" value="HIQ90999.1"/>
    <property type="molecule type" value="Genomic_DNA"/>
</dbReference>
<dbReference type="AlphaFoldDB" id="A0A9D0ZRI4"/>
<accession>A0A9D0ZRI4</accession>
<dbReference type="Proteomes" id="UP000886786">
    <property type="component" value="Unassembled WGS sequence"/>
</dbReference>
<evidence type="ECO:0000313" key="2">
    <source>
        <dbReference type="Proteomes" id="UP000886786"/>
    </source>
</evidence>
<reference evidence="1" key="2">
    <citation type="journal article" date="2021" name="PeerJ">
        <title>Extensive microbial diversity within the chicken gut microbiome revealed by metagenomics and culture.</title>
        <authorList>
            <person name="Gilroy R."/>
            <person name="Ravi A."/>
            <person name="Getino M."/>
            <person name="Pursley I."/>
            <person name="Horton D.L."/>
            <person name="Alikhan N.F."/>
            <person name="Baker D."/>
            <person name="Gharbi K."/>
            <person name="Hall N."/>
            <person name="Watson M."/>
            <person name="Adriaenssens E.M."/>
            <person name="Foster-Nyarko E."/>
            <person name="Jarju S."/>
            <person name="Secka A."/>
            <person name="Antonio M."/>
            <person name="Oren A."/>
            <person name="Chaudhuri R.R."/>
            <person name="La Ragione R."/>
            <person name="Hildebrand F."/>
            <person name="Pallen M.J."/>
        </authorList>
    </citation>
    <scope>NUCLEOTIDE SEQUENCE</scope>
    <source>
        <strain evidence="1">CHK147-3167</strain>
    </source>
</reference>
<reference evidence="1" key="1">
    <citation type="submission" date="2020-10" db="EMBL/GenBank/DDBJ databases">
        <authorList>
            <person name="Gilroy R."/>
        </authorList>
    </citation>
    <scope>NUCLEOTIDE SEQUENCE</scope>
    <source>
        <strain evidence="1">CHK147-3167</strain>
    </source>
</reference>
<comment type="caution">
    <text evidence="1">The sequence shown here is derived from an EMBL/GenBank/DDBJ whole genome shotgun (WGS) entry which is preliminary data.</text>
</comment>
<evidence type="ECO:0000313" key="1">
    <source>
        <dbReference type="EMBL" id="HIQ90999.1"/>
    </source>
</evidence>
<gene>
    <name evidence="1" type="ORF">IAB27_05195</name>
</gene>
<proteinExistence type="predicted"/>
<protein>
    <submittedName>
        <fullName evidence="1">Uncharacterized protein</fullName>
    </submittedName>
</protein>
<name>A0A9D0ZRI4_9FIRM</name>